<evidence type="ECO:0000256" key="2">
    <source>
        <dbReference type="PIRSR" id="PIRSR620023-2"/>
    </source>
</evidence>
<reference evidence="3 4" key="1">
    <citation type="submission" date="2018-01" db="EMBL/GenBank/DDBJ databases">
        <title>Genome sequence of a Cantenovulum-like bacteria.</title>
        <authorList>
            <person name="Tan W.R."/>
            <person name="Lau N.-S."/>
            <person name="Go F."/>
            <person name="Amirul A.-A.A."/>
        </authorList>
    </citation>
    <scope>NUCLEOTIDE SEQUENCE [LARGE SCALE GENOMIC DNA]</scope>
    <source>
        <strain evidence="3 4">CCB-QB4</strain>
    </source>
</reference>
<dbReference type="Gene3D" id="3.40.50.11190">
    <property type="match status" value="1"/>
</dbReference>
<dbReference type="PANTHER" id="PTHR21015">
    <property type="entry name" value="UDP-N-ACETYLGLUCOSAMINE--N-ACETYLMURAMYL-(PENTAPEPTIDE) PYROPHOSPHORYL-UNDECAPRENOL N-ACETYLGLUCOSAMINE TRANSFERASE 1"/>
    <property type="match status" value="1"/>
</dbReference>
<dbReference type="Proteomes" id="UP000244441">
    <property type="component" value="Chromosome"/>
</dbReference>
<gene>
    <name evidence="3" type="primary">pseG</name>
    <name evidence="3" type="ORF">C2869_15760</name>
</gene>
<evidence type="ECO:0000313" key="4">
    <source>
        <dbReference type="Proteomes" id="UP000244441"/>
    </source>
</evidence>
<evidence type="ECO:0000256" key="1">
    <source>
        <dbReference type="PIRSR" id="PIRSR620023-1"/>
    </source>
</evidence>
<dbReference type="KEGG" id="cate:C2869_15760"/>
<dbReference type="PANTHER" id="PTHR21015:SF22">
    <property type="entry name" value="GLYCOSYLTRANSFERASE"/>
    <property type="match status" value="1"/>
</dbReference>
<dbReference type="NCBIfam" id="TIGR03590">
    <property type="entry name" value="PseG"/>
    <property type="match status" value="1"/>
</dbReference>
<keyword evidence="4" id="KW-1185">Reference proteome</keyword>
<dbReference type="SUPFAM" id="SSF53756">
    <property type="entry name" value="UDP-Glycosyltransferase/glycogen phosphorylase"/>
    <property type="match status" value="1"/>
</dbReference>
<feature type="binding site" evidence="2">
    <location>
        <position position="280"/>
    </location>
    <ligand>
        <name>substrate</name>
    </ligand>
</feature>
<feature type="binding site" evidence="2">
    <location>
        <position position="173"/>
    </location>
    <ligand>
        <name>substrate</name>
    </ligand>
</feature>
<keyword evidence="3" id="KW-0378">Hydrolase</keyword>
<protein>
    <submittedName>
        <fullName evidence="3">UDP-2,4-diacetamido-2,4, 6-trideoxy-beta-L-altropyranose hydrolase</fullName>
    </submittedName>
</protein>
<feature type="active site" description="Proton acceptor" evidence="1">
    <location>
        <position position="35"/>
    </location>
</feature>
<proteinExistence type="predicted"/>
<evidence type="ECO:0000313" key="3">
    <source>
        <dbReference type="EMBL" id="AWB67791.1"/>
    </source>
</evidence>
<accession>A0A2S0VU97</accession>
<organism evidence="3 4">
    <name type="scientific">Saccharobesus litoralis</name>
    <dbReference type="NCBI Taxonomy" id="2172099"/>
    <lineage>
        <taxon>Bacteria</taxon>
        <taxon>Pseudomonadati</taxon>
        <taxon>Pseudomonadota</taxon>
        <taxon>Gammaproteobacteria</taxon>
        <taxon>Alteromonadales</taxon>
        <taxon>Alteromonadaceae</taxon>
        <taxon>Saccharobesus</taxon>
    </lineage>
</organism>
<sequence length="365" mass="40386">MLYFLQQLKILMVSDKPCKTVLIRVDATATIGAGHFVRCIALAQGLTSLGVNVVFVCIAESVDFINALHDFPFQYVTIDSDGVDEINYLAEQYNSKLVVIDGYQFSSDYRLALQKENYQLIAIDDNNDGGNLFADLIINPTVYKDNQPDYSDQKTMTNQPVKVIAGEEYRLLRSEITDIMPIEWSKRSGIGVILGGSDPKSLTIPVVKALTAELNKLGIQPDVEVFIGAAVVNPKGVLEELKRLKQNYTYLTWVQNPVNIGEKLAQKQLVISASGGTQFELYALAVPAILLIVANNQFANSQIAQQQGWAKVLDVRNDFSISDFDIALTQMLSANTLVKSYQNMPKYGDDGALNCALVIKKQFLD</sequence>
<dbReference type="GO" id="GO:0016757">
    <property type="term" value="F:glycosyltransferase activity"/>
    <property type="evidence" value="ECO:0007669"/>
    <property type="project" value="TreeGrafter"/>
</dbReference>
<dbReference type="Gene3D" id="3.40.50.2000">
    <property type="entry name" value="Glycogen Phosphorylase B"/>
    <property type="match status" value="1"/>
</dbReference>
<name>A0A2S0VU97_9ALTE</name>
<dbReference type="InterPro" id="IPR020023">
    <property type="entry name" value="PseG"/>
</dbReference>
<dbReference type="AlphaFoldDB" id="A0A2S0VU97"/>
<dbReference type="EMBL" id="CP026604">
    <property type="protein sequence ID" value="AWB67791.1"/>
    <property type="molecule type" value="Genomic_DNA"/>
</dbReference>
<dbReference type="GO" id="GO:0016787">
    <property type="term" value="F:hydrolase activity"/>
    <property type="evidence" value="ECO:0007669"/>
    <property type="project" value="UniProtKB-KW"/>
</dbReference>